<evidence type="ECO:0000256" key="1">
    <source>
        <dbReference type="ARBA" id="ARBA00006194"/>
    </source>
</evidence>
<dbReference type="GO" id="GO:0006412">
    <property type="term" value="P:translation"/>
    <property type="evidence" value="ECO:0007669"/>
    <property type="project" value="UniProtKB-UniRule"/>
</dbReference>
<dbReference type="InterPro" id="IPR036967">
    <property type="entry name" value="Ribosomal_uS11_sf"/>
</dbReference>
<keyword evidence="3 7" id="KW-0694">RNA-binding</keyword>
<evidence type="ECO:0000256" key="2">
    <source>
        <dbReference type="ARBA" id="ARBA00022730"/>
    </source>
</evidence>
<dbReference type="GO" id="GO:0003735">
    <property type="term" value="F:structural constituent of ribosome"/>
    <property type="evidence" value="ECO:0007669"/>
    <property type="project" value="InterPro"/>
</dbReference>
<dbReference type="NCBIfam" id="NF003698">
    <property type="entry name" value="PRK05309.1"/>
    <property type="match status" value="1"/>
</dbReference>
<dbReference type="GO" id="GO:1990904">
    <property type="term" value="C:ribonucleoprotein complex"/>
    <property type="evidence" value="ECO:0007669"/>
    <property type="project" value="UniProtKB-KW"/>
</dbReference>
<keyword evidence="2 7" id="KW-0699">rRNA-binding</keyword>
<dbReference type="PATRIC" id="fig|1618638.3.peg.1086"/>
<accession>A0A0G0M7S0</accession>
<dbReference type="AlphaFoldDB" id="A0A0G0M7S0"/>
<dbReference type="InterPro" id="IPR019981">
    <property type="entry name" value="Ribosomal_uS11_bac-type"/>
</dbReference>
<dbReference type="InterPro" id="IPR018102">
    <property type="entry name" value="Ribosomal_uS11_CS"/>
</dbReference>
<feature type="compositionally biased region" description="Basic and acidic residues" evidence="9">
    <location>
        <begin position="62"/>
        <end position="74"/>
    </location>
</feature>
<evidence type="ECO:0000256" key="4">
    <source>
        <dbReference type="ARBA" id="ARBA00022980"/>
    </source>
</evidence>
<keyword evidence="4 7" id="KW-0689">Ribosomal protein</keyword>
<dbReference type="InterPro" id="IPR001971">
    <property type="entry name" value="Ribosomal_uS11"/>
</dbReference>
<evidence type="ECO:0000313" key="10">
    <source>
        <dbReference type="EMBL" id="KKQ69729.1"/>
    </source>
</evidence>
<gene>
    <name evidence="7" type="primary">rpsK</name>
    <name evidence="10" type="ORF">US91_C0010G0025</name>
</gene>
<dbReference type="NCBIfam" id="TIGR03632">
    <property type="entry name" value="uS11_bact"/>
    <property type="match status" value="1"/>
</dbReference>
<organism evidence="10 11">
    <name type="scientific">Candidatus Falkowbacteria bacterium GW2011_GWE1_38_31</name>
    <dbReference type="NCBI Taxonomy" id="1618638"/>
    <lineage>
        <taxon>Bacteria</taxon>
        <taxon>Candidatus Falkowiibacteriota</taxon>
    </lineage>
</organism>
<evidence type="ECO:0000256" key="3">
    <source>
        <dbReference type="ARBA" id="ARBA00022884"/>
    </source>
</evidence>
<comment type="caution">
    <text evidence="10">The sequence shown here is derived from an EMBL/GenBank/DDBJ whole genome shotgun (WGS) entry which is preliminary data.</text>
</comment>
<evidence type="ECO:0000256" key="8">
    <source>
        <dbReference type="RuleBase" id="RU003629"/>
    </source>
</evidence>
<keyword evidence="5 7" id="KW-0687">Ribonucleoprotein</keyword>
<dbReference type="Gene3D" id="3.30.420.80">
    <property type="entry name" value="Ribosomal protein S11"/>
    <property type="match status" value="1"/>
</dbReference>
<feature type="region of interest" description="Disordered" evidence="9">
    <location>
        <begin position="62"/>
        <end position="85"/>
    </location>
</feature>
<feature type="compositionally biased region" description="Basic and acidic residues" evidence="9">
    <location>
        <begin position="1"/>
        <end position="27"/>
    </location>
</feature>
<dbReference type="GO" id="GO:0019843">
    <property type="term" value="F:rRNA binding"/>
    <property type="evidence" value="ECO:0007669"/>
    <property type="project" value="UniProtKB-UniRule"/>
</dbReference>
<evidence type="ECO:0000256" key="5">
    <source>
        <dbReference type="ARBA" id="ARBA00023274"/>
    </source>
</evidence>
<dbReference type="HAMAP" id="MF_01310">
    <property type="entry name" value="Ribosomal_uS11"/>
    <property type="match status" value="1"/>
</dbReference>
<reference evidence="10 11" key="1">
    <citation type="journal article" date="2015" name="Nature">
        <title>rRNA introns, odd ribosomes, and small enigmatic genomes across a large radiation of phyla.</title>
        <authorList>
            <person name="Brown C.T."/>
            <person name="Hug L.A."/>
            <person name="Thomas B.C."/>
            <person name="Sharon I."/>
            <person name="Castelle C.J."/>
            <person name="Singh A."/>
            <person name="Wilkins M.J."/>
            <person name="Williams K.H."/>
            <person name="Banfield J.F."/>
        </authorList>
    </citation>
    <scope>NUCLEOTIDE SEQUENCE [LARGE SCALE GENOMIC DNA]</scope>
</reference>
<name>A0A0G0M7S0_9BACT</name>
<comment type="similarity">
    <text evidence="1 7 8">Belongs to the universal ribosomal protein uS11 family.</text>
</comment>
<dbReference type="EMBL" id="LBUU01000010">
    <property type="protein sequence ID" value="KKQ69729.1"/>
    <property type="molecule type" value="Genomic_DNA"/>
</dbReference>
<evidence type="ECO:0000313" key="11">
    <source>
        <dbReference type="Proteomes" id="UP000034022"/>
    </source>
</evidence>
<evidence type="ECO:0000256" key="7">
    <source>
        <dbReference type="HAMAP-Rule" id="MF_01310"/>
    </source>
</evidence>
<feature type="region of interest" description="Disordered" evidence="9">
    <location>
        <begin position="1"/>
        <end position="45"/>
    </location>
</feature>
<dbReference type="PANTHER" id="PTHR11759">
    <property type="entry name" value="40S RIBOSOMAL PROTEIN S14/30S RIBOSOMAL PROTEIN S11"/>
    <property type="match status" value="1"/>
</dbReference>
<dbReference type="Proteomes" id="UP000034022">
    <property type="component" value="Unassembled WGS sequence"/>
</dbReference>
<protein>
    <recommendedName>
        <fullName evidence="6 7">Small ribosomal subunit protein uS11</fullName>
    </recommendedName>
</protein>
<dbReference type="PROSITE" id="PS00054">
    <property type="entry name" value="RIBOSOMAL_S11"/>
    <property type="match status" value="1"/>
</dbReference>
<evidence type="ECO:0000256" key="6">
    <source>
        <dbReference type="ARBA" id="ARBA00035160"/>
    </source>
</evidence>
<comment type="subunit">
    <text evidence="7">Part of the 30S ribosomal subunit. Interacts with proteins S7 and S18. Binds to IF-3.</text>
</comment>
<comment type="function">
    <text evidence="7">Located on the platform of the 30S subunit, it bridges several disparate RNA helices of the 16S rRNA. Forms part of the Shine-Dalgarno cleft in the 70S ribosome.</text>
</comment>
<dbReference type="GO" id="GO:0005840">
    <property type="term" value="C:ribosome"/>
    <property type="evidence" value="ECO:0007669"/>
    <property type="project" value="UniProtKB-KW"/>
</dbReference>
<sequence>MPEDKKETTQENEELKTDSKDQADSAGKKTKTKAKKEEVVKNAPLTEAELGLEELPEDIRKKMEKKKAERDQKLKGKKLRKKKKKTDRKISVGKVYISATYNNTIVTITDLQGAVISWASAGIAGFKGPKKSTPYAASIITRLAVGKAKEEFGLSEVSVYVKGVGTGRESAIRALNSNGLLVSLIKDVTPVPHNGCRARKPRRV</sequence>
<dbReference type="SUPFAM" id="SSF53137">
    <property type="entry name" value="Translational machinery components"/>
    <property type="match status" value="1"/>
</dbReference>
<evidence type="ECO:0000256" key="9">
    <source>
        <dbReference type="SAM" id="MobiDB-lite"/>
    </source>
</evidence>
<proteinExistence type="inferred from homology"/>
<feature type="compositionally biased region" description="Basic residues" evidence="9">
    <location>
        <begin position="75"/>
        <end position="85"/>
    </location>
</feature>
<dbReference type="Pfam" id="PF00411">
    <property type="entry name" value="Ribosomal_S11"/>
    <property type="match status" value="1"/>
</dbReference>